<dbReference type="AlphaFoldDB" id="A0A3P3YYZ2"/>
<name>A0A3P3YYZ2_LEIBR</name>
<sequence length="75" mass="8188">MNAFQGTLNGTTRSSFYLLSFAKVLYKYQLMDIDYGADDDDPDKDNGASVKKSEGEADRVTQVEAACGDSVPLSR</sequence>
<dbReference type="EMBL" id="LS997607">
    <property type="protein sequence ID" value="SYZ63205.1"/>
    <property type="molecule type" value="Genomic_DNA"/>
</dbReference>
<organism evidence="2 3">
    <name type="scientific">Leishmania braziliensis MHOM/BR/75/M2904</name>
    <dbReference type="NCBI Taxonomy" id="420245"/>
    <lineage>
        <taxon>Eukaryota</taxon>
        <taxon>Discoba</taxon>
        <taxon>Euglenozoa</taxon>
        <taxon>Kinetoplastea</taxon>
        <taxon>Metakinetoplastina</taxon>
        <taxon>Trypanosomatida</taxon>
        <taxon>Trypanosomatidae</taxon>
        <taxon>Leishmaniinae</taxon>
        <taxon>Leishmania</taxon>
        <taxon>Leishmania braziliensis species complex</taxon>
    </lineage>
</organism>
<feature type="compositionally biased region" description="Basic and acidic residues" evidence="1">
    <location>
        <begin position="51"/>
        <end position="61"/>
    </location>
</feature>
<evidence type="ECO:0000313" key="2">
    <source>
        <dbReference type="EMBL" id="SYZ63205.1"/>
    </source>
</evidence>
<protein>
    <submittedName>
        <fullName evidence="2">Hypothetical_protein</fullName>
    </submittedName>
</protein>
<gene>
    <name evidence="2" type="ORF">LBRM2904_08.1160</name>
</gene>
<reference evidence="2 3" key="1">
    <citation type="submission" date="2018-09" db="EMBL/GenBank/DDBJ databases">
        <authorList>
            <person name="Peiro R."/>
            <person name="Begona"/>
            <person name="Cbmso G."/>
            <person name="Lopez M."/>
            <person name="Gonzalez S."/>
        </authorList>
    </citation>
    <scope>NUCLEOTIDE SEQUENCE [LARGE SCALE GENOMIC DNA]</scope>
</reference>
<proteinExistence type="predicted"/>
<evidence type="ECO:0000313" key="3">
    <source>
        <dbReference type="Proteomes" id="UP000319462"/>
    </source>
</evidence>
<accession>A0A3P3YYZ2</accession>
<feature type="region of interest" description="Disordered" evidence="1">
    <location>
        <begin position="37"/>
        <end position="75"/>
    </location>
</feature>
<dbReference type="Proteomes" id="UP000319462">
    <property type="component" value="Chromosome 8"/>
</dbReference>
<evidence type="ECO:0000256" key="1">
    <source>
        <dbReference type="SAM" id="MobiDB-lite"/>
    </source>
</evidence>